<dbReference type="PANTHER" id="PTHR40277">
    <property type="entry name" value="BLL5419 PROTEIN"/>
    <property type="match status" value="1"/>
</dbReference>
<keyword evidence="3 6" id="KW-0812">Transmembrane</keyword>
<organism evidence="7 8">
    <name type="scientific">Xaviernesmea rhizosphaerae</name>
    <dbReference type="NCBI Taxonomy" id="1672749"/>
    <lineage>
        <taxon>Bacteria</taxon>
        <taxon>Pseudomonadati</taxon>
        <taxon>Pseudomonadota</taxon>
        <taxon>Alphaproteobacteria</taxon>
        <taxon>Hyphomicrobiales</taxon>
        <taxon>Rhizobiaceae</taxon>
        <taxon>Rhizobium/Agrobacterium group</taxon>
        <taxon>Xaviernesmea</taxon>
    </lineage>
</organism>
<evidence type="ECO:0000256" key="5">
    <source>
        <dbReference type="ARBA" id="ARBA00023136"/>
    </source>
</evidence>
<feature type="transmembrane region" description="Helical" evidence="6">
    <location>
        <begin position="157"/>
        <end position="177"/>
    </location>
</feature>
<keyword evidence="5 6" id="KW-0472">Membrane</keyword>
<dbReference type="InterPro" id="IPR022791">
    <property type="entry name" value="L-PG_synthase/AglD"/>
</dbReference>
<feature type="transmembrane region" description="Helical" evidence="6">
    <location>
        <begin position="198"/>
        <end position="221"/>
    </location>
</feature>
<evidence type="ECO:0000256" key="3">
    <source>
        <dbReference type="ARBA" id="ARBA00022692"/>
    </source>
</evidence>
<evidence type="ECO:0000256" key="6">
    <source>
        <dbReference type="SAM" id="Phobius"/>
    </source>
</evidence>
<evidence type="ECO:0000313" key="7">
    <source>
        <dbReference type="EMBL" id="OQP86681.1"/>
    </source>
</evidence>
<keyword evidence="2" id="KW-1003">Cell membrane</keyword>
<dbReference type="RefSeq" id="WP_081175854.1">
    <property type="nucleotide sequence ID" value="NZ_MSPX01000006.1"/>
</dbReference>
<dbReference type="Pfam" id="PF03706">
    <property type="entry name" value="LPG_synthase_TM"/>
    <property type="match status" value="1"/>
</dbReference>
<comment type="subcellular location">
    <subcellularLocation>
        <location evidence="1">Cell membrane</location>
        <topology evidence="1">Multi-pass membrane protein</topology>
    </subcellularLocation>
</comment>
<evidence type="ECO:0000256" key="4">
    <source>
        <dbReference type="ARBA" id="ARBA00022989"/>
    </source>
</evidence>
<gene>
    <name evidence="7" type="ORF">BTR14_09565</name>
</gene>
<feature type="transmembrane region" description="Helical" evidence="6">
    <location>
        <begin position="120"/>
        <end position="137"/>
    </location>
</feature>
<evidence type="ECO:0008006" key="9">
    <source>
        <dbReference type="Google" id="ProtNLM"/>
    </source>
</evidence>
<evidence type="ECO:0000256" key="1">
    <source>
        <dbReference type="ARBA" id="ARBA00004651"/>
    </source>
</evidence>
<keyword evidence="8" id="KW-1185">Reference proteome</keyword>
<dbReference type="EMBL" id="MSPX01000006">
    <property type="protein sequence ID" value="OQP86681.1"/>
    <property type="molecule type" value="Genomic_DNA"/>
</dbReference>
<dbReference type="PANTHER" id="PTHR40277:SF1">
    <property type="entry name" value="BLL5419 PROTEIN"/>
    <property type="match status" value="1"/>
</dbReference>
<feature type="transmembrane region" description="Helical" evidence="6">
    <location>
        <begin position="275"/>
        <end position="299"/>
    </location>
</feature>
<proteinExistence type="predicted"/>
<name>A0ABX3PDX3_9HYPH</name>
<dbReference type="Proteomes" id="UP000192652">
    <property type="component" value="Unassembled WGS sequence"/>
</dbReference>
<evidence type="ECO:0000256" key="2">
    <source>
        <dbReference type="ARBA" id="ARBA00022475"/>
    </source>
</evidence>
<feature type="transmembrane region" description="Helical" evidence="6">
    <location>
        <begin position="38"/>
        <end position="56"/>
    </location>
</feature>
<sequence>MFILRILAPLVLLALVLWFLKTADLAPLERALSQVSPLPVIAGLILVQIQIVASALRWRFTAARLGQAIAPGRAIGEYYVASLLNQSLPGGMAGDAIRAYRMRRAGGWQASAKAVLFERLSGQIAFFTLALGGVFAWPSLLAGRAPGAPSELVSVEVLGLGALALVLVIAAGLMLAARCFARAASLVAEIRQVFLDRGAWAVQAGLSVTIVLTYVTTFFIASQAVGAPLGWQGALTVIPLSLLAMLIPAGLGGWGTREAAAMALWPLAGADPQQGLAASLVYGLLSLAGALPGLAVLLADALQRRSAA</sequence>
<protein>
    <recommendedName>
        <fullName evidence="9">Flippase-like domain-containing protein</fullName>
    </recommendedName>
</protein>
<keyword evidence="4 6" id="KW-1133">Transmembrane helix</keyword>
<accession>A0ABX3PDX3</accession>
<feature type="transmembrane region" description="Helical" evidence="6">
    <location>
        <begin position="233"/>
        <end position="254"/>
    </location>
</feature>
<comment type="caution">
    <text evidence="7">The sequence shown here is derived from an EMBL/GenBank/DDBJ whole genome shotgun (WGS) entry which is preliminary data.</text>
</comment>
<evidence type="ECO:0000313" key="8">
    <source>
        <dbReference type="Proteomes" id="UP000192652"/>
    </source>
</evidence>
<reference evidence="7 8" key="1">
    <citation type="journal article" date="2017" name="Antonie Van Leeuwenhoek">
        <title>Rhizobium rhizosphaerae sp. nov., a novel species isolated from rice rhizosphere.</title>
        <authorList>
            <person name="Zhao J.J."/>
            <person name="Zhang J."/>
            <person name="Zhang R.J."/>
            <person name="Zhang C.W."/>
            <person name="Yin H.Q."/>
            <person name="Zhang X.X."/>
        </authorList>
    </citation>
    <scope>NUCLEOTIDE SEQUENCE [LARGE SCALE GENOMIC DNA]</scope>
    <source>
        <strain evidence="7 8">RD15</strain>
    </source>
</reference>